<dbReference type="GO" id="GO:0004130">
    <property type="term" value="F:cytochrome-c peroxidase activity"/>
    <property type="evidence" value="ECO:0007669"/>
    <property type="project" value="TreeGrafter"/>
</dbReference>
<feature type="domain" description="Cytochrome c" evidence="9">
    <location>
        <begin position="178"/>
        <end position="317"/>
    </location>
</feature>
<keyword evidence="4" id="KW-0732">Signal</keyword>
<keyword evidence="5" id="KW-0574">Periplasm</keyword>
<dbReference type="AlphaFoldDB" id="A0A8J8SV06"/>
<dbReference type="PANTHER" id="PTHR30600">
    <property type="entry name" value="CYTOCHROME C PEROXIDASE-RELATED"/>
    <property type="match status" value="1"/>
</dbReference>
<sequence>MGAYELSYPANFGNRINTSAGNPLSKQGVFLGRMLFYEPKLSSNNRVSCASCHQQKLAFTDGQTFSTGVGNKTTSRNSMSLTNLLWVRSFFWDGRSASLEAQGKEPITHPDEMGESLDNVARKLQQSRLYPPIFKKVFGTDSITGDRIVKAIAQFERTLISADSNYDRYLQGNYTPTEEELSGISLFFNNPSPEKGIRGANCGHCHAGPKMFADLFHNNGLDSIPKDTGREMFTGLPNDKGRFRAVSLRNIALTSPYMHDGRFKTLEEVLDHYSEHIRQSATLSPFLQGISNDVGGKTIHLSNSEKHDIITFLKMLTDSNFIKDTRFSNPHKNQRNYKGFPLRVSVFFALSLIFERKPKF</sequence>
<keyword evidence="6" id="KW-0560">Oxidoreductase</keyword>
<keyword evidence="2 8" id="KW-0349">Heme</keyword>
<dbReference type="InterPro" id="IPR004852">
    <property type="entry name" value="Di-haem_cyt_c_peroxidsae"/>
</dbReference>
<dbReference type="GO" id="GO:0020037">
    <property type="term" value="F:heme binding"/>
    <property type="evidence" value="ECO:0007669"/>
    <property type="project" value="InterPro"/>
</dbReference>
<gene>
    <name evidence="10" type="ORF">FGO68_gene11061</name>
</gene>
<keyword evidence="7 8" id="KW-0408">Iron</keyword>
<dbReference type="EMBL" id="RRYP01029739">
    <property type="protein sequence ID" value="TNV71674.1"/>
    <property type="molecule type" value="Genomic_DNA"/>
</dbReference>
<evidence type="ECO:0000256" key="8">
    <source>
        <dbReference type="PROSITE-ProRule" id="PRU00433"/>
    </source>
</evidence>
<comment type="subcellular location">
    <subcellularLocation>
        <location evidence="1">Periplasm</location>
    </subcellularLocation>
</comment>
<name>A0A8J8SV06_HALGN</name>
<dbReference type="OrthoDB" id="10071194at2759"/>
<dbReference type="SUPFAM" id="SSF46626">
    <property type="entry name" value="Cytochrome c"/>
    <property type="match status" value="2"/>
</dbReference>
<evidence type="ECO:0000256" key="3">
    <source>
        <dbReference type="ARBA" id="ARBA00022723"/>
    </source>
</evidence>
<organism evidence="10 11">
    <name type="scientific">Halteria grandinella</name>
    <dbReference type="NCBI Taxonomy" id="5974"/>
    <lineage>
        <taxon>Eukaryota</taxon>
        <taxon>Sar</taxon>
        <taxon>Alveolata</taxon>
        <taxon>Ciliophora</taxon>
        <taxon>Intramacronucleata</taxon>
        <taxon>Spirotrichea</taxon>
        <taxon>Stichotrichia</taxon>
        <taxon>Sporadotrichida</taxon>
        <taxon>Halteriidae</taxon>
        <taxon>Halteria</taxon>
    </lineage>
</organism>
<evidence type="ECO:0000256" key="4">
    <source>
        <dbReference type="ARBA" id="ARBA00022729"/>
    </source>
</evidence>
<dbReference type="InterPro" id="IPR009056">
    <property type="entry name" value="Cyt_c-like_dom"/>
</dbReference>
<dbReference type="InterPro" id="IPR026259">
    <property type="entry name" value="MauG/Cytc_peroxidase"/>
</dbReference>
<dbReference type="Pfam" id="PF03150">
    <property type="entry name" value="CCP_MauG"/>
    <property type="match status" value="1"/>
</dbReference>
<keyword evidence="3 8" id="KW-0479">Metal-binding</keyword>
<evidence type="ECO:0000313" key="10">
    <source>
        <dbReference type="EMBL" id="TNV71674.1"/>
    </source>
</evidence>
<evidence type="ECO:0000256" key="6">
    <source>
        <dbReference type="ARBA" id="ARBA00023002"/>
    </source>
</evidence>
<proteinExistence type="predicted"/>
<evidence type="ECO:0000259" key="9">
    <source>
        <dbReference type="PROSITE" id="PS51007"/>
    </source>
</evidence>
<evidence type="ECO:0000256" key="1">
    <source>
        <dbReference type="ARBA" id="ARBA00004418"/>
    </source>
</evidence>
<dbReference type="PIRSF" id="PIRSF000294">
    <property type="entry name" value="Cytochrome-c_peroxidase"/>
    <property type="match status" value="1"/>
</dbReference>
<dbReference type="Gene3D" id="1.10.760.10">
    <property type="entry name" value="Cytochrome c-like domain"/>
    <property type="match status" value="2"/>
</dbReference>
<accession>A0A8J8SV06</accession>
<dbReference type="PROSITE" id="PS51007">
    <property type="entry name" value="CYTC"/>
    <property type="match status" value="1"/>
</dbReference>
<evidence type="ECO:0000256" key="7">
    <source>
        <dbReference type="ARBA" id="ARBA00023004"/>
    </source>
</evidence>
<keyword evidence="11" id="KW-1185">Reference proteome</keyword>
<evidence type="ECO:0000313" key="11">
    <source>
        <dbReference type="Proteomes" id="UP000785679"/>
    </source>
</evidence>
<dbReference type="Proteomes" id="UP000785679">
    <property type="component" value="Unassembled WGS sequence"/>
</dbReference>
<dbReference type="InterPro" id="IPR051395">
    <property type="entry name" value="Cytochrome_c_Peroxidase/MauG"/>
</dbReference>
<dbReference type="InterPro" id="IPR036909">
    <property type="entry name" value="Cyt_c-like_dom_sf"/>
</dbReference>
<evidence type="ECO:0000256" key="5">
    <source>
        <dbReference type="ARBA" id="ARBA00022764"/>
    </source>
</evidence>
<dbReference type="GO" id="GO:0046872">
    <property type="term" value="F:metal ion binding"/>
    <property type="evidence" value="ECO:0007669"/>
    <property type="project" value="UniProtKB-KW"/>
</dbReference>
<reference evidence="10" key="1">
    <citation type="submission" date="2019-06" db="EMBL/GenBank/DDBJ databases">
        <authorList>
            <person name="Zheng W."/>
        </authorList>
    </citation>
    <scope>NUCLEOTIDE SEQUENCE</scope>
    <source>
        <strain evidence="10">QDHG01</strain>
    </source>
</reference>
<protein>
    <recommendedName>
        <fullName evidence="9">Cytochrome c domain-containing protein</fullName>
    </recommendedName>
</protein>
<dbReference type="GO" id="GO:0009055">
    <property type="term" value="F:electron transfer activity"/>
    <property type="evidence" value="ECO:0007669"/>
    <property type="project" value="InterPro"/>
</dbReference>
<dbReference type="PANTHER" id="PTHR30600:SF10">
    <property type="entry name" value="BLL6722 PROTEIN"/>
    <property type="match status" value="1"/>
</dbReference>
<comment type="caution">
    <text evidence="10">The sequence shown here is derived from an EMBL/GenBank/DDBJ whole genome shotgun (WGS) entry which is preliminary data.</text>
</comment>
<evidence type="ECO:0000256" key="2">
    <source>
        <dbReference type="ARBA" id="ARBA00022617"/>
    </source>
</evidence>